<protein>
    <submittedName>
        <fullName evidence="1">Uncharacterized protein</fullName>
    </submittedName>
</protein>
<evidence type="ECO:0000313" key="1">
    <source>
        <dbReference type="EMBL" id="EME67503.1"/>
    </source>
</evidence>
<reference evidence="1 2" key="1">
    <citation type="journal article" date="2014" name="Genome Announc.">
        <title>Draft Genome Sequence of Magnetospirillum sp. Strain SO-1, a Freshwater Magnetotactic Bacterium Isolated from the Ol'khovka River, Russia.</title>
        <authorList>
            <person name="Grouzdev D.S."/>
            <person name="Dziuba M.V."/>
            <person name="Sukhacheva M.S."/>
            <person name="Mardanov A.V."/>
            <person name="Beletskiy A.V."/>
            <person name="Kuznetsov B.B."/>
            <person name="Skryabin K.G."/>
        </authorList>
    </citation>
    <scope>NUCLEOTIDE SEQUENCE [LARGE SCALE GENOMIC DNA]</scope>
    <source>
        <strain evidence="1 2">SO-1</strain>
    </source>
</reference>
<comment type="caution">
    <text evidence="1">The sequence shown here is derived from an EMBL/GenBank/DDBJ whole genome shotgun (WGS) entry which is preliminary data.</text>
</comment>
<gene>
    <name evidence="1" type="ORF">H261_23182</name>
</gene>
<dbReference type="Proteomes" id="UP000011744">
    <property type="component" value="Unassembled WGS sequence"/>
</dbReference>
<dbReference type="AlphaFoldDB" id="M3A3P3"/>
<keyword evidence="2" id="KW-1185">Reference proteome</keyword>
<dbReference type="EMBL" id="AONQ01000176">
    <property type="protein sequence ID" value="EME67503.1"/>
    <property type="molecule type" value="Genomic_DNA"/>
</dbReference>
<organism evidence="1 2">
    <name type="scientific">Paramagnetospirillum caucaseum</name>
    <dbReference type="NCBI Taxonomy" id="1244869"/>
    <lineage>
        <taxon>Bacteria</taxon>
        <taxon>Pseudomonadati</taxon>
        <taxon>Pseudomonadota</taxon>
        <taxon>Alphaproteobacteria</taxon>
        <taxon>Rhodospirillales</taxon>
        <taxon>Magnetospirillaceae</taxon>
        <taxon>Paramagnetospirillum</taxon>
    </lineage>
</organism>
<sequence>MIAQFVHKSVFQIFFGDVLENGHGDTLLDAANCGTAQRGLNGIKGKLRYMYKLSVKSHIYIIIAFHFQYSFF</sequence>
<proteinExistence type="predicted"/>
<evidence type="ECO:0000313" key="2">
    <source>
        <dbReference type="Proteomes" id="UP000011744"/>
    </source>
</evidence>
<name>M3A3P3_9PROT</name>
<accession>M3A3P3</accession>